<protein>
    <submittedName>
        <fullName evidence="1">Uncharacterized protein</fullName>
    </submittedName>
</protein>
<dbReference type="Proteomes" id="UP000790377">
    <property type="component" value="Unassembled WGS sequence"/>
</dbReference>
<organism evidence="1 2">
    <name type="scientific">Hygrophoropsis aurantiaca</name>
    <dbReference type="NCBI Taxonomy" id="72124"/>
    <lineage>
        <taxon>Eukaryota</taxon>
        <taxon>Fungi</taxon>
        <taxon>Dikarya</taxon>
        <taxon>Basidiomycota</taxon>
        <taxon>Agaricomycotina</taxon>
        <taxon>Agaricomycetes</taxon>
        <taxon>Agaricomycetidae</taxon>
        <taxon>Boletales</taxon>
        <taxon>Coniophorineae</taxon>
        <taxon>Hygrophoropsidaceae</taxon>
        <taxon>Hygrophoropsis</taxon>
    </lineage>
</organism>
<dbReference type="EMBL" id="MU267826">
    <property type="protein sequence ID" value="KAH7908373.1"/>
    <property type="molecule type" value="Genomic_DNA"/>
</dbReference>
<gene>
    <name evidence="1" type="ORF">BJ138DRAFT_1068928</name>
</gene>
<accession>A0ACB8A5N0</accession>
<sequence>MPLTKSPFSNADVTDRILSSLPDVDTLHSAILASKSIYNVFHDRPHSTTRAVVCNQIGPALPQALRLVRCERANICLRPVNELPGEDELFKSPITPEEVRMLVEKAKVVDALEDLFSCREKDKRFRKSQLSAVESARFHAAMYRLWLFTSICGFQGRDMEYGRDDDEESHDEAEAVRLVEATYFASLTTTQLREIERVVAFLLQIPKRQHESHHGACRRTYLPSSRRVSFWHDPTDIDEFRSDYALFNGPDAVLKTRMGDTSWMDSNLLENFDMMDVPENWVSAHISAVLSHRGQREQAGTVLLDEVIGEDDRCAQCHSDSISGVDLWGPSNWHFTSDIFEPLGMTPRLKSRLQSNAAEKGEFHSACTSLTYPALLDEVFEYKAGSYSHWDKNDWLCELCLGKFVTDHLHLWYAAKRRQQTQTTREDCWYGYNCRTQTHYVVHAKALNHWCEPTKEDA</sequence>
<evidence type="ECO:0000313" key="2">
    <source>
        <dbReference type="Proteomes" id="UP000790377"/>
    </source>
</evidence>
<evidence type="ECO:0000313" key="1">
    <source>
        <dbReference type="EMBL" id="KAH7908373.1"/>
    </source>
</evidence>
<name>A0ACB8A5N0_9AGAM</name>
<comment type="caution">
    <text evidence="1">The sequence shown here is derived from an EMBL/GenBank/DDBJ whole genome shotgun (WGS) entry which is preliminary data.</text>
</comment>
<reference evidence="1" key="1">
    <citation type="journal article" date="2021" name="New Phytol.">
        <title>Evolutionary innovations through gain and loss of genes in the ectomycorrhizal Boletales.</title>
        <authorList>
            <person name="Wu G."/>
            <person name="Miyauchi S."/>
            <person name="Morin E."/>
            <person name="Kuo A."/>
            <person name="Drula E."/>
            <person name="Varga T."/>
            <person name="Kohler A."/>
            <person name="Feng B."/>
            <person name="Cao Y."/>
            <person name="Lipzen A."/>
            <person name="Daum C."/>
            <person name="Hundley H."/>
            <person name="Pangilinan J."/>
            <person name="Johnson J."/>
            <person name="Barry K."/>
            <person name="LaButti K."/>
            <person name="Ng V."/>
            <person name="Ahrendt S."/>
            <person name="Min B."/>
            <person name="Choi I.G."/>
            <person name="Park H."/>
            <person name="Plett J.M."/>
            <person name="Magnuson J."/>
            <person name="Spatafora J.W."/>
            <person name="Nagy L.G."/>
            <person name="Henrissat B."/>
            <person name="Grigoriev I.V."/>
            <person name="Yang Z.L."/>
            <person name="Xu J."/>
            <person name="Martin F.M."/>
        </authorList>
    </citation>
    <scope>NUCLEOTIDE SEQUENCE</scope>
    <source>
        <strain evidence="1">ATCC 28755</strain>
    </source>
</reference>
<proteinExistence type="predicted"/>
<keyword evidence="2" id="KW-1185">Reference proteome</keyword>